<name>A0A6L2Q0E7_COPFO</name>
<evidence type="ECO:0000313" key="2">
    <source>
        <dbReference type="EMBL" id="GFG37964.1"/>
    </source>
</evidence>
<organism evidence="2 3">
    <name type="scientific">Coptotermes formosanus</name>
    <name type="common">Formosan subterranean termite</name>
    <dbReference type="NCBI Taxonomy" id="36987"/>
    <lineage>
        <taxon>Eukaryota</taxon>
        <taxon>Metazoa</taxon>
        <taxon>Ecdysozoa</taxon>
        <taxon>Arthropoda</taxon>
        <taxon>Hexapoda</taxon>
        <taxon>Insecta</taxon>
        <taxon>Pterygota</taxon>
        <taxon>Neoptera</taxon>
        <taxon>Polyneoptera</taxon>
        <taxon>Dictyoptera</taxon>
        <taxon>Blattodea</taxon>
        <taxon>Blattoidea</taxon>
        <taxon>Termitoidae</taxon>
        <taxon>Rhinotermitidae</taxon>
        <taxon>Coptotermes</taxon>
    </lineage>
</organism>
<dbReference type="AlphaFoldDB" id="A0A6L2Q0E7"/>
<dbReference type="EMBL" id="BLKM01012963">
    <property type="protein sequence ID" value="GFG37964.1"/>
    <property type="molecule type" value="Genomic_DNA"/>
</dbReference>
<sequence length="559" mass="64605">MLTDIFTFCADTRWPSETDSESVDETTPAERKPKINSQTNKAGQAYDGGQQFEVKMAALIGLRGMQRGDDFELATNVKDAGNFDDLVYTKNDRRYCLQLKHTPNPGTNKLTQPELVSLLHKCFEGYKTMTHKDQSVLIIYTNKLLGPRLAKHNTAKADVDSIFKTSDEGKIFKFIPEKDKRSDIYTLLEKSLMESEQYSYLTHPKEEIKDFFNKLIIFTGQKDQWKLDHLIAEEIRNHDAIEVDPTEYKSILQLFKEPLETWWRSKKRENMTPDMLNAWLQRAKTQYYTPLVRRLFEICKRKIVRTGIKFSHSEILRFQAELSNNSAVHLRSDALPLCGTLLLDCLPQPKRIFVNFECLQTQTDELLYAWLRGVWQWLIVSCDSTAEQSHVSHICEDIREGMRSVTSTKCLIVLTHCSVQGIQAFTPIDHRFEFEQLSQGSQEVVLDKTIDFQGCEVTMRSVLQRHGYVGQVLGPEMVTDLLTEGTSINIGGKLQGNRDYYADRVLKRKIWLPLDILRKRGTYPDVFAMRKLETSTLMKILQLEMRRTVPSSKKADLLY</sequence>
<comment type="caution">
    <text evidence="2">The sequence shown here is derived from an EMBL/GenBank/DDBJ whole genome shotgun (WGS) entry which is preliminary data.</text>
</comment>
<dbReference type="OrthoDB" id="8123811at2759"/>
<feature type="region of interest" description="Disordered" evidence="1">
    <location>
        <begin position="15"/>
        <end position="44"/>
    </location>
</feature>
<proteinExistence type="predicted"/>
<protein>
    <submittedName>
        <fullName evidence="2">Uncharacterized protein</fullName>
    </submittedName>
</protein>
<keyword evidence="3" id="KW-1185">Reference proteome</keyword>
<gene>
    <name evidence="2" type="ORF">Cfor_11167</name>
</gene>
<reference evidence="3" key="1">
    <citation type="submission" date="2020-01" db="EMBL/GenBank/DDBJ databases">
        <title>Draft genome sequence of the Termite Coptotermes fromosanus.</title>
        <authorList>
            <person name="Itakura S."/>
            <person name="Yosikawa Y."/>
            <person name="Umezawa K."/>
        </authorList>
    </citation>
    <scope>NUCLEOTIDE SEQUENCE [LARGE SCALE GENOMIC DNA]</scope>
</reference>
<dbReference type="Proteomes" id="UP000502823">
    <property type="component" value="Unassembled WGS sequence"/>
</dbReference>
<evidence type="ECO:0000256" key="1">
    <source>
        <dbReference type="SAM" id="MobiDB-lite"/>
    </source>
</evidence>
<accession>A0A6L2Q0E7</accession>
<evidence type="ECO:0000313" key="3">
    <source>
        <dbReference type="Proteomes" id="UP000502823"/>
    </source>
</evidence>
<dbReference type="InParanoid" id="A0A6L2Q0E7"/>